<feature type="transmembrane region" description="Helical" evidence="1">
    <location>
        <begin position="148"/>
        <end position="168"/>
    </location>
</feature>
<feature type="transmembrane region" description="Helical" evidence="1">
    <location>
        <begin position="175"/>
        <end position="195"/>
    </location>
</feature>
<sequence>MLGRIARFEIRYQTRGPAFWVCALIFLTLTFLCTTVSAIQIGSGGNVHKNAPYAVAQMEQVFSVFSLFVCAAIAANAVIRDEETGFGQILYATRLRRLPYIFGRFLGVFVTCCLVFLAVPLGVFLGSFMPWVDPDTLGPVHGLANLKAYGLLAIPNLFLISAMMFAAATLTRSMMGSYIVAVSLMVVWTIAGTMIGKLPRLEETFGYLEPFGFGAVDLATRYWTAVERNTLAPPLTPMLLWNRVLWCGIAVGLLALAGSLFSFTRRQGRFARRRAEGPAEVPPVFDPRALPRPRFDAHTRRVQYVMRLRFEVRQVLRSPAYIVLLLLGIVNTVGGLVDLDEMYGTPVWPVTRVMIQHLIGAFTMIPFIMAAFYAGEVVWREQDRKMHELIGAAPLPGWIFVLSKVPAIAIVLFTTLLVGVAVGVVYQLAHGYTHLELGHYLLWFVLPGTVSVLLTAILAVFFQVLAPQKFVGWGLMFLYMVLRLIGGTLGLDDILYNYGRTPGMPLSDMNGVGTFWKGLVVSDLYWACCAVILVVLCHVLWRRGATMTLRARLAALPSRIRGVPAAIGGAALVCFAGLGAFIFVNTHIWNEYRTPNQRDRYMADYEKALLAYEHVPQPDVTALRFAIDIHPDGPAMTVSGHYVLTNHQAVPLDHVHVRMETRQTKLIDLKIDGATLERDYPKFHYRIYRLARPLAPGETIGLDFRTERGQRGFANSADTGLGIFPNGTFVNKDDFAPSIGMTRDGLLQDRVKRRKYGLVPELRMAKLEDRAAQAQNYIHAGWTTADITVTTDADQTPIAPGDRVSDVTHDGRRTAHFVTSAPVLDFFAVQSARYAERHALYDGPNGKVDLTVYYDPHHPWNVDRMLGGFKAGLKYDEPNFGPYQFHYARILEFPAYSAFAQAFAGTIPYSEGIGFIANLSNPDNIDYVTYVTAHELGHQWWAHQVVGADMQGSTMLSETLAQYSALMAMRELYGPDKIRRFLKYELDRYLRARGTERLEEEPLERVENQQYIHYRKGSVVMYLLQDRLGVDRVNAGLRQLLADYRFKDAPWPRSLDLVGDFRAQAGQKGDGDAAGQQLITDLFEKITLYDLRTVSSTATKRADGRFDVELKVSAKKLYADGKGNETETPMNEPVDIGLFTAMPGEAAFDRKNIVLMQRTPIRTGENTLHFTVDRAPSFAGVDPYVEMVDRNPDDNVRGVAGP</sequence>
<keyword evidence="5" id="KW-1185">Reference proteome</keyword>
<evidence type="ECO:0000313" key="4">
    <source>
        <dbReference type="EMBL" id="RDI36731.1"/>
    </source>
</evidence>
<feature type="transmembrane region" description="Helical" evidence="1">
    <location>
        <begin position="315"/>
        <end position="334"/>
    </location>
</feature>
<reference evidence="3 6" key="2">
    <citation type="submission" date="2020-04" db="EMBL/GenBank/DDBJ databases">
        <title>Description of novel Gluconacetobacter.</title>
        <authorList>
            <person name="Sombolestani A."/>
        </authorList>
    </citation>
    <scope>NUCLEOTIDE SEQUENCE [LARGE SCALE GENOMIC DNA]</scope>
    <source>
        <strain evidence="3 6">LMG 1382</strain>
    </source>
</reference>
<comment type="caution">
    <text evidence="4">The sequence shown here is derived from an EMBL/GenBank/DDBJ whole genome shotgun (WGS) entry which is preliminary data.</text>
</comment>
<feature type="transmembrane region" description="Helical" evidence="1">
    <location>
        <begin position="354"/>
        <end position="374"/>
    </location>
</feature>
<proteinExistence type="predicted"/>
<evidence type="ECO:0000313" key="5">
    <source>
        <dbReference type="Proteomes" id="UP000254958"/>
    </source>
</evidence>
<dbReference type="PANTHER" id="PTHR43471">
    <property type="entry name" value="ABC TRANSPORTER PERMEASE"/>
    <property type="match status" value="1"/>
</dbReference>
<keyword evidence="3" id="KW-0031">Aminopeptidase</keyword>
<feature type="transmembrane region" description="Helical" evidence="1">
    <location>
        <begin position="100"/>
        <end position="128"/>
    </location>
</feature>
<evidence type="ECO:0000313" key="6">
    <source>
        <dbReference type="Proteomes" id="UP000562982"/>
    </source>
</evidence>
<dbReference type="GO" id="GO:0004177">
    <property type="term" value="F:aminopeptidase activity"/>
    <property type="evidence" value="ECO:0007669"/>
    <property type="project" value="UniProtKB-KW"/>
</dbReference>
<dbReference type="OrthoDB" id="100605at2"/>
<feature type="transmembrane region" description="Helical" evidence="1">
    <location>
        <begin position="562"/>
        <end position="584"/>
    </location>
</feature>
<dbReference type="GO" id="GO:0140359">
    <property type="term" value="F:ABC-type transporter activity"/>
    <property type="evidence" value="ECO:0007669"/>
    <property type="project" value="InterPro"/>
</dbReference>
<organism evidence="4 5">
    <name type="scientific">Gluconacetobacter liquefaciens</name>
    <name type="common">Acetobacter liquefaciens</name>
    <dbReference type="NCBI Taxonomy" id="89584"/>
    <lineage>
        <taxon>Bacteria</taxon>
        <taxon>Pseudomonadati</taxon>
        <taxon>Pseudomonadota</taxon>
        <taxon>Alphaproteobacteria</taxon>
        <taxon>Acetobacterales</taxon>
        <taxon>Acetobacteraceae</taxon>
        <taxon>Gluconacetobacter</taxon>
    </lineage>
</organism>
<dbReference type="Pfam" id="PF01433">
    <property type="entry name" value="Peptidase_M1"/>
    <property type="match status" value="1"/>
</dbReference>
<feature type="transmembrane region" description="Helical" evidence="1">
    <location>
        <begin position="243"/>
        <end position="264"/>
    </location>
</feature>
<dbReference type="Proteomes" id="UP000562982">
    <property type="component" value="Unassembled WGS sequence"/>
</dbReference>
<evidence type="ECO:0000256" key="1">
    <source>
        <dbReference type="SAM" id="Phobius"/>
    </source>
</evidence>
<dbReference type="InterPro" id="IPR027268">
    <property type="entry name" value="Peptidase_M4/M1_CTD_sf"/>
</dbReference>
<name>A0A370FYM1_GLULI</name>
<evidence type="ECO:0000259" key="2">
    <source>
        <dbReference type="Pfam" id="PF01433"/>
    </source>
</evidence>
<dbReference type="InterPro" id="IPR014782">
    <property type="entry name" value="Peptidase_M1_dom"/>
</dbReference>
<keyword evidence="1" id="KW-0812">Transmembrane</keyword>
<dbReference type="Gene3D" id="1.10.390.10">
    <property type="entry name" value="Neutral Protease Domain 2"/>
    <property type="match status" value="1"/>
</dbReference>
<gene>
    <name evidence="4" type="ORF">C7453_10822</name>
    <name evidence="3" type="ORF">HLH32_12510</name>
</gene>
<dbReference type="EMBL" id="QQAW01000008">
    <property type="protein sequence ID" value="RDI36731.1"/>
    <property type="molecule type" value="Genomic_DNA"/>
</dbReference>
<protein>
    <submittedName>
        <fullName evidence="3">Aminopeptidase</fullName>
    </submittedName>
    <submittedName>
        <fullName evidence="4">Peptidase M1-like protein</fullName>
    </submittedName>
</protein>
<keyword evidence="3" id="KW-0645">Protease</keyword>
<feature type="transmembrane region" description="Helical" evidence="1">
    <location>
        <begin position="395"/>
        <end position="428"/>
    </location>
</feature>
<feature type="transmembrane region" description="Helical" evidence="1">
    <location>
        <begin position="470"/>
        <end position="491"/>
    </location>
</feature>
<dbReference type="SUPFAM" id="SSF55486">
    <property type="entry name" value="Metalloproteases ('zincins'), catalytic domain"/>
    <property type="match status" value="1"/>
</dbReference>
<keyword evidence="1" id="KW-1133">Transmembrane helix</keyword>
<dbReference type="GO" id="GO:0005886">
    <property type="term" value="C:plasma membrane"/>
    <property type="evidence" value="ECO:0007669"/>
    <property type="project" value="UniProtKB-SubCell"/>
</dbReference>
<reference evidence="4 5" key="1">
    <citation type="submission" date="2018-07" db="EMBL/GenBank/DDBJ databases">
        <title>Genomic Encyclopedia of Type Strains, Phase IV (KMG-IV): sequencing the most valuable type-strain genomes for metagenomic binning, comparative biology and taxonomic classification.</title>
        <authorList>
            <person name="Goeker M."/>
        </authorList>
    </citation>
    <scope>NUCLEOTIDE SEQUENCE [LARGE SCALE GENOMIC DNA]</scope>
    <source>
        <strain evidence="4 5">DSM 5603</strain>
    </source>
</reference>
<feature type="transmembrane region" description="Helical" evidence="1">
    <location>
        <begin position="440"/>
        <end position="463"/>
    </location>
</feature>
<feature type="domain" description="Peptidase M1 membrane alanine aminopeptidase" evidence="2">
    <location>
        <begin position="881"/>
        <end position="1049"/>
    </location>
</feature>
<dbReference type="GO" id="GO:0008237">
    <property type="term" value="F:metallopeptidase activity"/>
    <property type="evidence" value="ECO:0007669"/>
    <property type="project" value="InterPro"/>
</dbReference>
<keyword evidence="1" id="KW-0472">Membrane</keyword>
<dbReference type="EMBL" id="JABEQI010000007">
    <property type="protein sequence ID" value="MBB2187191.1"/>
    <property type="molecule type" value="Genomic_DNA"/>
</dbReference>
<dbReference type="AlphaFoldDB" id="A0A370FYM1"/>
<evidence type="ECO:0000313" key="3">
    <source>
        <dbReference type="EMBL" id="MBB2187191.1"/>
    </source>
</evidence>
<keyword evidence="3" id="KW-0378">Hydrolase</keyword>
<feature type="transmembrane region" description="Helical" evidence="1">
    <location>
        <begin position="524"/>
        <end position="541"/>
    </location>
</feature>
<dbReference type="GO" id="GO:0008270">
    <property type="term" value="F:zinc ion binding"/>
    <property type="evidence" value="ECO:0007669"/>
    <property type="project" value="InterPro"/>
</dbReference>
<accession>A0A370FYM1</accession>
<dbReference type="PANTHER" id="PTHR43471:SF12">
    <property type="entry name" value="HYPOTHETICAL MEMBRANE PROTEIN, CONSERVED"/>
    <property type="match status" value="1"/>
</dbReference>
<dbReference type="Proteomes" id="UP000254958">
    <property type="component" value="Unassembled WGS sequence"/>
</dbReference>
<feature type="transmembrane region" description="Helical" evidence="1">
    <location>
        <begin position="62"/>
        <end position="79"/>
    </location>
</feature>
<dbReference type="RefSeq" id="WP_114728094.1">
    <property type="nucleotide sequence ID" value="NZ_BJMI01000017.1"/>
</dbReference>